<comment type="caution">
    <text evidence="1">The sequence shown here is derived from an EMBL/GenBank/DDBJ whole genome shotgun (WGS) entry which is preliminary data.</text>
</comment>
<protein>
    <submittedName>
        <fullName evidence="1">Uncharacterized protein</fullName>
    </submittedName>
</protein>
<gene>
    <name evidence="1" type="ORF">E5357_12390</name>
</gene>
<reference evidence="1" key="1">
    <citation type="submission" date="2019-04" db="EMBL/GenBank/DDBJ databases">
        <title>Microbes associate with the intestines of laboratory mice.</title>
        <authorList>
            <person name="Navarre W."/>
            <person name="Wong E."/>
            <person name="Huang K."/>
            <person name="Tropini C."/>
            <person name="Ng K."/>
            <person name="Yu B."/>
        </authorList>
    </citation>
    <scope>NUCLEOTIDE SEQUENCE</scope>
    <source>
        <strain evidence="1">NM72_1-8</strain>
    </source>
</reference>
<name>A0AC61QYD0_9FIRM</name>
<evidence type="ECO:0000313" key="1">
    <source>
        <dbReference type="EMBL" id="TGX97450.1"/>
    </source>
</evidence>
<keyword evidence="2" id="KW-1185">Reference proteome</keyword>
<proteinExistence type="predicted"/>
<accession>A0AC61QYD0</accession>
<organism evidence="1 2">
    <name type="scientific">Hominisplanchenecus murintestinalis</name>
    <dbReference type="NCBI Taxonomy" id="2941517"/>
    <lineage>
        <taxon>Bacteria</taxon>
        <taxon>Bacillati</taxon>
        <taxon>Bacillota</taxon>
        <taxon>Clostridia</taxon>
        <taxon>Lachnospirales</taxon>
        <taxon>Lachnospiraceae</taxon>
        <taxon>Hominisplanchenecus</taxon>
    </lineage>
</organism>
<evidence type="ECO:0000313" key="2">
    <source>
        <dbReference type="Proteomes" id="UP000307720"/>
    </source>
</evidence>
<dbReference type="EMBL" id="SRZB01000031">
    <property type="protein sequence ID" value="TGX97450.1"/>
    <property type="molecule type" value="Genomic_DNA"/>
</dbReference>
<dbReference type="Proteomes" id="UP000307720">
    <property type="component" value="Unassembled WGS sequence"/>
</dbReference>
<sequence length="510" mass="57762">MRYRRIGLVLIILFAVCFCLSGRQAEAASKPAKITSAKIVSGSTVVRAKVNGKVSGSDGNYYLVKINGLTGKPVCVLAESPKKSKLTFKLDTQDKVNVVSKFGIAVKKGKSLKLISNTKYVSNPQAAAENTQKYKLPPTKKGIHFAADTNLDSKHTLVNVNLNDLIAEEGEGTPYVYNGKTYYFNKTMQREVKMFVKRGVCVTLVVYMPWNSENQYLIYPTARQPRDDYWYMLNTLHNKSRETLEAAFCYLGEVFSQPDCLVSNWVLGNEVNSQKQWNHAGNLSFKKYVQAYVQAFKMLSDAVHAGWSNARVFVPLDNAWNIPISEVGWNGKTFLTEFAKVLKTEDSRTKWNLAYHSYSFPLPSAPYKKNQYVTKSAESPYITPQNLKYLTDYIKRKYGSSTRIILSEQGYMASMGERAQAASILYSYYIAEFNSMVDAYIMRCEHDDEWEVTQGYAMGLTGLNGKRRAAYKVYKYMDSEKSSVYAKKYRKTIGGDWKAAVPGYKASRFK</sequence>